<keyword evidence="2" id="KW-0472">Membrane</keyword>
<evidence type="ECO:0000256" key="2">
    <source>
        <dbReference type="SAM" id="Phobius"/>
    </source>
</evidence>
<feature type="compositionally biased region" description="Low complexity" evidence="1">
    <location>
        <begin position="207"/>
        <end position="217"/>
    </location>
</feature>
<feature type="compositionally biased region" description="Basic residues" evidence="1">
    <location>
        <begin position="226"/>
        <end position="237"/>
    </location>
</feature>
<dbReference type="AlphaFoldDB" id="A0A818Y8P2"/>
<organism evidence="3 4">
    <name type="scientific">Rotaria sordida</name>
    <dbReference type="NCBI Taxonomy" id="392033"/>
    <lineage>
        <taxon>Eukaryota</taxon>
        <taxon>Metazoa</taxon>
        <taxon>Spiralia</taxon>
        <taxon>Gnathifera</taxon>
        <taxon>Rotifera</taxon>
        <taxon>Eurotatoria</taxon>
        <taxon>Bdelloidea</taxon>
        <taxon>Philodinida</taxon>
        <taxon>Philodinidae</taxon>
        <taxon>Rotaria</taxon>
    </lineage>
</organism>
<keyword evidence="2" id="KW-1133">Transmembrane helix</keyword>
<feature type="region of interest" description="Disordered" evidence="1">
    <location>
        <begin position="207"/>
        <end position="246"/>
    </location>
</feature>
<dbReference type="Proteomes" id="UP000663874">
    <property type="component" value="Unassembled WGS sequence"/>
</dbReference>
<name>A0A818Y8P2_9BILA</name>
<keyword evidence="2" id="KW-0812">Transmembrane</keyword>
<evidence type="ECO:0000256" key="1">
    <source>
        <dbReference type="SAM" id="MobiDB-lite"/>
    </source>
</evidence>
<proteinExistence type="predicted"/>
<comment type="caution">
    <text evidence="3">The sequence shown here is derived from an EMBL/GenBank/DDBJ whole genome shotgun (WGS) entry which is preliminary data.</text>
</comment>
<feature type="transmembrane region" description="Helical" evidence="2">
    <location>
        <begin position="618"/>
        <end position="641"/>
    </location>
</feature>
<evidence type="ECO:0000313" key="3">
    <source>
        <dbReference type="EMBL" id="CAF3751134.1"/>
    </source>
</evidence>
<reference evidence="3" key="1">
    <citation type="submission" date="2021-02" db="EMBL/GenBank/DDBJ databases">
        <authorList>
            <person name="Nowell W R."/>
        </authorList>
    </citation>
    <scope>NUCLEOTIDE SEQUENCE</scope>
</reference>
<sequence>MFKSFPPLDLPDDVLSFEGEKFFELIQQKCGQVFKELMEILSINTVYKLLLVEDDILPVFQKKYRELEKVTQRACLHLDDGTIMLKPGLRMDFDRFIRSPHDINDKQKQQKEIVKQAEDIISLFKNLMKIIFEYHDRKTIIIGNDYETIIKKIRLLFPDENDSTVLFYDHELSDFFDFTSFDQIQDQPNGVKMIFKSFKKLNDVAADASSPSSVNNVGKQKEKNYVKKPHPQRNRKKKENEHDDQIDKPMVLPTYCDIILQGLQSHESFPSIQKVFLDQTGTHFLQKYSNSSSKSLHYSFVLALTEKFPILNYLNKDVDEQSSTGATTITTSNESSISPNSSRRATISLIPPISTRLVNVSTINTTPVPNKLPLTTTSTNTFLYHDGRMLLTSAAKKMSNSIPATSKNTTSTATNQESNHTFTISNDNVDERVTLSNDESMWHFKISKSEQDAYDRDIHRLRFIVKPKGRASQNISITEINVLLRSTHKLRRQMLLEKKDAEFSLKVVQHQEIFHQEALIYEYSLIKNKLFSYEKLEHEARTLLDIHIRKYSISNEHFLTERDFQAIQKLCNDLDESNIIFKNGLSDFHPQIGVLMVPSAKSGVEKAFMFIKNLPYKMYIHIGITGLHKILAFLVIVYMNLNHWPTHKLLLMLIENSKGNSN</sequence>
<dbReference type="EMBL" id="CAJOBE010001518">
    <property type="protein sequence ID" value="CAF3751134.1"/>
    <property type="molecule type" value="Genomic_DNA"/>
</dbReference>
<gene>
    <name evidence="3" type="ORF">FNK824_LOCUS12251</name>
</gene>
<protein>
    <submittedName>
        <fullName evidence="3">Uncharacterized protein</fullName>
    </submittedName>
</protein>
<accession>A0A818Y8P2</accession>
<evidence type="ECO:0000313" key="4">
    <source>
        <dbReference type="Proteomes" id="UP000663874"/>
    </source>
</evidence>